<dbReference type="EC" id="6.1.1.15" evidence="12"/>
<dbReference type="Pfam" id="PF00587">
    <property type="entry name" value="tRNA-synt_2b"/>
    <property type="match status" value="1"/>
</dbReference>
<evidence type="ECO:0000259" key="13">
    <source>
        <dbReference type="PROSITE" id="PS50862"/>
    </source>
</evidence>
<dbReference type="InterPro" id="IPR036754">
    <property type="entry name" value="YbaK/aa-tRNA-synt-asso_dom_sf"/>
</dbReference>
<keyword evidence="8 12" id="KW-0030">Aminoacyl-tRNA synthetase</keyword>
<dbReference type="GO" id="GO:0002161">
    <property type="term" value="F:aminoacyl-tRNA deacylase activity"/>
    <property type="evidence" value="ECO:0007669"/>
    <property type="project" value="InterPro"/>
</dbReference>
<proteinExistence type="inferred from homology"/>
<evidence type="ECO:0000256" key="11">
    <source>
        <dbReference type="ARBA" id="ARBA00060755"/>
    </source>
</evidence>
<dbReference type="InterPro" id="IPR050062">
    <property type="entry name" value="Pro-tRNA_synthetase"/>
</dbReference>
<dbReference type="FunFam" id="3.30.930.10:FF:000066">
    <property type="entry name" value="Proline--tRNA ligase"/>
    <property type="match status" value="1"/>
</dbReference>
<sequence>MRRSEFFLPTLKEIPSDAEVLSHQMMVRGGLIRRLASGIYSYLPLGWRVLHKVIKIVREEMDAAGGQEVLLPAIHPKELWDESGRWELYGEDMFHLLDRRKKSFCLAPTHEEAITNLVRSEVRSYRGLPLLLYQIQTKFRDEPRPRFGIVRCREFLMKDAYSFHRDENSLQETYKKVYNAYEKIFKRCGLDCEIVEADPGLIGGGLSHEFMVLAHNGEDVLVLCKKCGYKANADKRTDDICQAGNTKKKQSKELKEVKTPGMTTIEQVSEFLKVEPSTLVKTLIYFADENPVAVLIPGDREVNEAKLKSKLGATTINLASPQQIEKLTGAPVGFSGPVGLKLKMIADYSISGMVSFVTGANKNDTHLINVNIDRDFKIDEFGDLKIAIDGDPCPKCGGTLEVKTGIELGHTFNLGTRYSESMKATFLDENGKEKLMVMGCYGIGVSRIIAAVIEQHNDENGIILPISIAPFPVTILPLNMNDENQKTLAEDIYSDLRFEGIEVLLDDRNEPAGVKFKDADLTGIPIKVILGEKSLKEGKIEIQLRSTGEKLKVEKSKLIDEVKRLIKV</sequence>
<dbReference type="InterPro" id="IPR006195">
    <property type="entry name" value="aa-tRNA-synth_II"/>
</dbReference>
<dbReference type="InterPro" id="IPR044140">
    <property type="entry name" value="ProRS_anticodon_short"/>
</dbReference>
<gene>
    <name evidence="12" type="primary">proS</name>
    <name evidence="14" type="ORF">AUJ66_06345</name>
</gene>
<dbReference type="PANTHER" id="PTHR42753">
    <property type="entry name" value="MITOCHONDRIAL RIBOSOME PROTEIN L39/PROLYL-TRNA LIGASE FAMILY MEMBER"/>
    <property type="match status" value="1"/>
</dbReference>
<dbReference type="Pfam" id="PF04073">
    <property type="entry name" value="tRNA_edit"/>
    <property type="match status" value="1"/>
</dbReference>
<evidence type="ECO:0000256" key="2">
    <source>
        <dbReference type="ARBA" id="ARBA00011738"/>
    </source>
</evidence>
<dbReference type="InterPro" id="IPR004500">
    <property type="entry name" value="Pro-tRNA-synth_IIa_bac-type"/>
</dbReference>
<dbReference type="NCBIfam" id="NF006625">
    <property type="entry name" value="PRK09194.1"/>
    <property type="match status" value="1"/>
</dbReference>
<dbReference type="GO" id="GO:0006433">
    <property type="term" value="P:prolyl-tRNA aminoacylation"/>
    <property type="evidence" value="ECO:0007669"/>
    <property type="project" value="UniProtKB-UniRule"/>
</dbReference>
<dbReference type="InterPro" id="IPR002314">
    <property type="entry name" value="aa-tRNA-synt_IIb"/>
</dbReference>
<dbReference type="InterPro" id="IPR004154">
    <property type="entry name" value="Anticodon-bd"/>
</dbReference>
<evidence type="ECO:0000256" key="4">
    <source>
        <dbReference type="ARBA" id="ARBA00022598"/>
    </source>
</evidence>
<comment type="similarity">
    <text evidence="11 12">Belongs to the class-II aminoacyl-tRNA synthetase family. ProS type 1 subfamily.</text>
</comment>
<dbReference type="GO" id="GO:0005829">
    <property type="term" value="C:cytosol"/>
    <property type="evidence" value="ECO:0007669"/>
    <property type="project" value="TreeGrafter"/>
</dbReference>
<evidence type="ECO:0000313" key="15">
    <source>
        <dbReference type="Proteomes" id="UP000182278"/>
    </source>
</evidence>
<dbReference type="SUPFAM" id="SSF55826">
    <property type="entry name" value="YbaK/ProRS associated domain"/>
    <property type="match status" value="1"/>
</dbReference>
<dbReference type="PANTHER" id="PTHR42753:SF2">
    <property type="entry name" value="PROLINE--TRNA LIGASE"/>
    <property type="match status" value="1"/>
</dbReference>
<protein>
    <recommendedName>
        <fullName evidence="12">Proline--tRNA ligase</fullName>
        <ecNumber evidence="12">6.1.1.15</ecNumber>
    </recommendedName>
    <alternativeName>
        <fullName evidence="12">Prolyl-tRNA synthetase</fullName>
        <shortName evidence="12">ProRS</shortName>
    </alternativeName>
</protein>
<dbReference type="CDD" id="cd00861">
    <property type="entry name" value="ProRS_anticodon_short"/>
    <property type="match status" value="1"/>
</dbReference>
<dbReference type="Pfam" id="PF03129">
    <property type="entry name" value="HGTP_anticodon"/>
    <property type="match status" value="1"/>
</dbReference>
<dbReference type="InterPro" id="IPR045864">
    <property type="entry name" value="aa-tRNA-synth_II/BPL/LPL"/>
</dbReference>
<keyword evidence="4 12" id="KW-0436">Ligase</keyword>
<comment type="catalytic activity">
    <reaction evidence="9 12">
        <text>tRNA(Pro) + L-proline + ATP = L-prolyl-tRNA(Pro) + AMP + diphosphate</text>
        <dbReference type="Rhea" id="RHEA:14305"/>
        <dbReference type="Rhea" id="RHEA-COMP:9700"/>
        <dbReference type="Rhea" id="RHEA-COMP:9702"/>
        <dbReference type="ChEBI" id="CHEBI:30616"/>
        <dbReference type="ChEBI" id="CHEBI:33019"/>
        <dbReference type="ChEBI" id="CHEBI:60039"/>
        <dbReference type="ChEBI" id="CHEBI:78442"/>
        <dbReference type="ChEBI" id="CHEBI:78532"/>
        <dbReference type="ChEBI" id="CHEBI:456215"/>
        <dbReference type="EC" id="6.1.1.15"/>
    </reaction>
</comment>
<comment type="function">
    <text evidence="10 12">Catalyzes the attachment of proline to tRNA(Pro) in a two-step reaction: proline is first activated by ATP to form Pro-AMP and then transferred to the acceptor end of tRNA(Pro). As ProRS can inadvertently accommodate and process non-cognate amino acids such as alanine and cysteine, to avoid such errors it has two additional distinct editing activities against alanine. One activity is designated as 'pretransfer' editing and involves the tRNA(Pro)-independent hydrolysis of activated Ala-AMP. The other activity is designated 'posttransfer' editing and involves deacylation of mischarged Ala-tRNA(Pro). The misacylated Cys-tRNA(Pro) is not edited by ProRS.</text>
</comment>
<dbReference type="GO" id="GO:0005524">
    <property type="term" value="F:ATP binding"/>
    <property type="evidence" value="ECO:0007669"/>
    <property type="project" value="UniProtKB-UniRule"/>
</dbReference>
<dbReference type="CDD" id="cd00779">
    <property type="entry name" value="ProRS_core_prok"/>
    <property type="match status" value="1"/>
</dbReference>
<comment type="caution">
    <text evidence="14">The sequence shown here is derived from an EMBL/GenBank/DDBJ whole genome shotgun (WGS) entry which is preliminary data.</text>
</comment>
<comment type="subunit">
    <text evidence="2 12">Homodimer.</text>
</comment>
<dbReference type="PROSITE" id="PS50862">
    <property type="entry name" value="AA_TRNA_LIGASE_II"/>
    <property type="match status" value="1"/>
</dbReference>
<evidence type="ECO:0000256" key="9">
    <source>
        <dbReference type="ARBA" id="ARBA00047671"/>
    </source>
</evidence>
<dbReference type="InterPro" id="IPR007214">
    <property type="entry name" value="YbaK/aa-tRNA-synth-assoc-dom"/>
</dbReference>
<dbReference type="InterPro" id="IPR036621">
    <property type="entry name" value="Anticodon-bd_dom_sf"/>
</dbReference>
<keyword evidence="3 12" id="KW-0963">Cytoplasm</keyword>
<dbReference type="SUPFAM" id="SSF52954">
    <property type="entry name" value="Class II aaRS ABD-related"/>
    <property type="match status" value="1"/>
</dbReference>
<name>A0A1J4SDS7_9BACT</name>
<evidence type="ECO:0000256" key="5">
    <source>
        <dbReference type="ARBA" id="ARBA00022741"/>
    </source>
</evidence>
<dbReference type="STRING" id="1817893.AUJ66_06345"/>
<comment type="domain">
    <text evidence="12">Consists of three domains: the N-terminal catalytic domain, the editing domain and the C-terminal anticodon-binding domain.</text>
</comment>
<dbReference type="PRINTS" id="PR01046">
    <property type="entry name" value="TRNASYNTHPRO"/>
</dbReference>
<keyword evidence="6 12" id="KW-0067">ATP-binding</keyword>
<evidence type="ECO:0000256" key="12">
    <source>
        <dbReference type="HAMAP-Rule" id="MF_01569"/>
    </source>
</evidence>
<evidence type="ECO:0000256" key="10">
    <source>
        <dbReference type="ARBA" id="ARBA00053664"/>
    </source>
</evidence>
<keyword evidence="7 12" id="KW-0648">Protein biosynthesis</keyword>
<accession>A0A1J4SDS7</accession>
<dbReference type="EMBL" id="MNUO01000096">
    <property type="protein sequence ID" value="OIN96413.1"/>
    <property type="molecule type" value="Genomic_DNA"/>
</dbReference>
<comment type="subcellular location">
    <subcellularLocation>
        <location evidence="1 12">Cytoplasm</location>
    </subcellularLocation>
</comment>
<dbReference type="Proteomes" id="UP000182278">
    <property type="component" value="Unassembled WGS sequence"/>
</dbReference>
<dbReference type="GO" id="GO:0004827">
    <property type="term" value="F:proline-tRNA ligase activity"/>
    <property type="evidence" value="ECO:0007669"/>
    <property type="project" value="UniProtKB-UniRule"/>
</dbReference>
<dbReference type="CDD" id="cd04334">
    <property type="entry name" value="ProRS-INS"/>
    <property type="match status" value="1"/>
</dbReference>
<reference evidence="14 15" key="1">
    <citation type="journal article" date="2016" name="Environ. Microbiol.">
        <title>Genomic resolution of a cold subsurface aquifer community provides metabolic insights for novel microbes adapted to high CO concentrations.</title>
        <authorList>
            <person name="Probst A.J."/>
            <person name="Castelle C.J."/>
            <person name="Singh A."/>
            <person name="Brown C.T."/>
            <person name="Anantharaman K."/>
            <person name="Sharon I."/>
            <person name="Hug L.A."/>
            <person name="Burstein D."/>
            <person name="Emerson J.B."/>
            <person name="Thomas B.C."/>
            <person name="Banfield J.F."/>
        </authorList>
    </citation>
    <scope>NUCLEOTIDE SEQUENCE [LARGE SCALE GENOMIC DNA]</scope>
    <source>
        <strain evidence="14">CG1_02_38_46</strain>
    </source>
</reference>
<keyword evidence="5 12" id="KW-0547">Nucleotide-binding</keyword>
<dbReference type="Gene3D" id="3.30.930.10">
    <property type="entry name" value="Bira Bifunctional Protein, Domain 2"/>
    <property type="match status" value="2"/>
</dbReference>
<dbReference type="HAMAP" id="MF_01569">
    <property type="entry name" value="Pro_tRNA_synth_type1"/>
    <property type="match status" value="1"/>
</dbReference>
<dbReference type="NCBIfam" id="TIGR00409">
    <property type="entry name" value="proS_fam_II"/>
    <property type="match status" value="1"/>
</dbReference>
<dbReference type="FunFam" id="3.30.930.10:FF:000065">
    <property type="entry name" value="Proline--tRNA ligase"/>
    <property type="match status" value="1"/>
</dbReference>
<dbReference type="InterPro" id="IPR023717">
    <property type="entry name" value="Pro-tRNA-Synthase_IIa_type1"/>
</dbReference>
<feature type="domain" description="Aminoacyl-transfer RNA synthetases class-II family profile" evidence="13">
    <location>
        <begin position="33"/>
        <end position="465"/>
    </location>
</feature>
<evidence type="ECO:0000256" key="7">
    <source>
        <dbReference type="ARBA" id="ARBA00022917"/>
    </source>
</evidence>
<evidence type="ECO:0000313" key="14">
    <source>
        <dbReference type="EMBL" id="OIN96413.1"/>
    </source>
</evidence>
<dbReference type="InterPro" id="IPR002316">
    <property type="entry name" value="Pro-tRNA-ligase_IIa"/>
</dbReference>
<evidence type="ECO:0000256" key="3">
    <source>
        <dbReference type="ARBA" id="ARBA00022490"/>
    </source>
</evidence>
<dbReference type="Gene3D" id="3.40.50.800">
    <property type="entry name" value="Anticodon-binding domain"/>
    <property type="match status" value="1"/>
</dbReference>
<evidence type="ECO:0000256" key="8">
    <source>
        <dbReference type="ARBA" id="ARBA00023146"/>
    </source>
</evidence>
<dbReference type="AlphaFoldDB" id="A0A1J4SDS7"/>
<organism evidence="14 15">
    <name type="scientific">Candidatus Desantisbacteria bacterium CG1_02_38_46</name>
    <dbReference type="NCBI Taxonomy" id="1817893"/>
    <lineage>
        <taxon>Bacteria</taxon>
        <taxon>Candidatus Desantisiibacteriota</taxon>
    </lineage>
</organism>
<dbReference type="InterPro" id="IPR033730">
    <property type="entry name" value="ProRS_core_prok"/>
</dbReference>
<evidence type="ECO:0000256" key="1">
    <source>
        <dbReference type="ARBA" id="ARBA00004496"/>
    </source>
</evidence>
<dbReference type="SUPFAM" id="SSF55681">
    <property type="entry name" value="Class II aaRS and biotin synthetases"/>
    <property type="match status" value="1"/>
</dbReference>
<evidence type="ECO:0000256" key="6">
    <source>
        <dbReference type="ARBA" id="ARBA00022840"/>
    </source>
</evidence>